<feature type="transmembrane region" description="Helical" evidence="9">
    <location>
        <begin position="84"/>
        <end position="106"/>
    </location>
</feature>
<comment type="subcellular location">
    <subcellularLocation>
        <location evidence="1">Cell membrane</location>
        <topology evidence="1">Multi-pass membrane protein</topology>
    </subcellularLocation>
</comment>
<comment type="similarity">
    <text evidence="2">Belongs to the autoinducer-2 exporter (AI-2E) (TC 2.A.86) family.</text>
</comment>
<evidence type="ECO:0000256" key="6">
    <source>
        <dbReference type="ARBA" id="ARBA00022989"/>
    </source>
</evidence>
<evidence type="ECO:0000256" key="1">
    <source>
        <dbReference type="ARBA" id="ARBA00004651"/>
    </source>
</evidence>
<dbReference type="PANTHER" id="PTHR21716">
    <property type="entry name" value="TRANSMEMBRANE PROTEIN"/>
    <property type="match status" value="1"/>
</dbReference>
<evidence type="ECO:0000256" key="3">
    <source>
        <dbReference type="ARBA" id="ARBA00022448"/>
    </source>
</evidence>
<feature type="transmembrane region" description="Helical" evidence="9">
    <location>
        <begin position="291"/>
        <end position="312"/>
    </location>
</feature>
<evidence type="ECO:0000256" key="5">
    <source>
        <dbReference type="ARBA" id="ARBA00022692"/>
    </source>
</evidence>
<gene>
    <name evidence="10" type="ORF">H8Z77_09705</name>
</gene>
<dbReference type="RefSeq" id="WP_069987900.1">
    <property type="nucleotide sequence ID" value="NZ_JACOQK010000001.1"/>
</dbReference>
<keyword evidence="11" id="KW-1185">Reference proteome</keyword>
<evidence type="ECO:0000256" key="4">
    <source>
        <dbReference type="ARBA" id="ARBA00022475"/>
    </source>
</evidence>
<keyword evidence="6 9" id="KW-1133">Transmembrane helix</keyword>
<accession>A0ABR7IT23</accession>
<keyword evidence="4" id="KW-1003">Cell membrane</keyword>
<evidence type="ECO:0000256" key="2">
    <source>
        <dbReference type="ARBA" id="ARBA00009773"/>
    </source>
</evidence>
<evidence type="ECO:0000256" key="9">
    <source>
        <dbReference type="SAM" id="Phobius"/>
    </source>
</evidence>
<dbReference type="InterPro" id="IPR002549">
    <property type="entry name" value="AI-2E-like"/>
</dbReference>
<keyword evidence="7 9" id="KW-0472">Membrane</keyword>
<proteinExistence type="inferred from homology"/>
<keyword evidence="5 9" id="KW-0812">Transmembrane</keyword>
<dbReference type="Proteomes" id="UP000649151">
    <property type="component" value="Unassembled WGS sequence"/>
</dbReference>
<comment type="caution">
    <text evidence="10">The sequence shown here is derived from an EMBL/GenBank/DDBJ whole genome shotgun (WGS) entry which is preliminary data.</text>
</comment>
<feature type="region of interest" description="Disordered" evidence="8">
    <location>
        <begin position="378"/>
        <end position="405"/>
    </location>
</feature>
<evidence type="ECO:0000256" key="7">
    <source>
        <dbReference type="ARBA" id="ARBA00023136"/>
    </source>
</evidence>
<protein>
    <submittedName>
        <fullName evidence="10">AI-2E family transporter</fullName>
    </submittedName>
</protein>
<feature type="transmembrane region" description="Helical" evidence="9">
    <location>
        <begin position="263"/>
        <end position="284"/>
    </location>
</feature>
<name>A0ABR7IT23_9CLOT</name>
<organism evidence="10 11">
    <name type="scientific">Clostridium facile</name>
    <dbReference type="NCBI Taxonomy" id="2763035"/>
    <lineage>
        <taxon>Bacteria</taxon>
        <taxon>Bacillati</taxon>
        <taxon>Bacillota</taxon>
        <taxon>Clostridia</taxon>
        <taxon>Eubacteriales</taxon>
        <taxon>Clostridiaceae</taxon>
        <taxon>Clostridium</taxon>
    </lineage>
</organism>
<evidence type="ECO:0000313" key="10">
    <source>
        <dbReference type="EMBL" id="MBC5788288.1"/>
    </source>
</evidence>
<feature type="transmembrane region" description="Helical" evidence="9">
    <location>
        <begin position="41"/>
        <end position="63"/>
    </location>
</feature>
<reference evidence="10 11" key="1">
    <citation type="submission" date="2020-08" db="EMBL/GenBank/DDBJ databases">
        <title>Genome public.</title>
        <authorList>
            <person name="Liu C."/>
            <person name="Sun Q."/>
        </authorList>
    </citation>
    <scope>NUCLEOTIDE SEQUENCE [LARGE SCALE GENOMIC DNA]</scope>
    <source>
        <strain evidence="10 11">NSJ-27</strain>
    </source>
</reference>
<dbReference type="PANTHER" id="PTHR21716:SF53">
    <property type="entry name" value="PERMEASE PERM-RELATED"/>
    <property type="match status" value="1"/>
</dbReference>
<evidence type="ECO:0000256" key="8">
    <source>
        <dbReference type="SAM" id="MobiDB-lite"/>
    </source>
</evidence>
<sequence>MSTKNKGSIRKWLELFIFAVAVIAVYKTFDDFSVITSTIGKILGVLSPFIYGGVIAFLLFLPAKKIEILLYKIKKPFFQKRARSISSIAALLLFLIILVVLLVIFLPSLYRNIYEFARSIPGYLNELYTFIKEHFGDEIQIDHLIQTVNQYLTPSKILDFLSMNDWSSYIAGIQSVIGTLTNIGLGMILAIYLLIDRANIRKNFNRVLQLIFKERRAERVNDLLIRIGSVLNSFIYGQALDALFVGVASGVGFQLLGVKNAPILGLIYGLFSLIPYFGALFGVITVSIFTFLSGGLGQLIIAFIFITVLQQIDGNIVNPKIIGNSIGIKPLYVIFGVTLFGGLFGVVGMFLGPPLMAIMIELIDDFIAEKEFQKKLKKWDEKESDMSDMDSSAEPYMEQLGKEDD</sequence>
<evidence type="ECO:0000313" key="11">
    <source>
        <dbReference type="Proteomes" id="UP000649151"/>
    </source>
</evidence>
<feature type="transmembrane region" description="Helical" evidence="9">
    <location>
        <begin position="223"/>
        <end position="251"/>
    </location>
</feature>
<dbReference type="EMBL" id="JACOQK010000001">
    <property type="protein sequence ID" value="MBC5788288.1"/>
    <property type="molecule type" value="Genomic_DNA"/>
</dbReference>
<dbReference type="Pfam" id="PF01594">
    <property type="entry name" value="AI-2E_transport"/>
    <property type="match status" value="1"/>
</dbReference>
<feature type="transmembrane region" description="Helical" evidence="9">
    <location>
        <begin position="332"/>
        <end position="352"/>
    </location>
</feature>
<keyword evidence="3" id="KW-0813">Transport</keyword>
<feature type="transmembrane region" description="Helical" evidence="9">
    <location>
        <begin position="169"/>
        <end position="195"/>
    </location>
</feature>
<feature type="transmembrane region" description="Helical" evidence="9">
    <location>
        <begin position="12"/>
        <end position="29"/>
    </location>
</feature>